<dbReference type="AlphaFoldDB" id="A0A5K3G1U8"/>
<evidence type="ECO:0000313" key="2">
    <source>
        <dbReference type="WBParaSite" id="MCU_014681-RA"/>
    </source>
</evidence>
<proteinExistence type="predicted"/>
<accession>A0A5K3G1U8</accession>
<dbReference type="WBParaSite" id="MCU_014681-RA">
    <property type="protein sequence ID" value="MCU_014681-RA"/>
    <property type="gene ID" value="MCU_014681"/>
</dbReference>
<reference evidence="2" key="1">
    <citation type="submission" date="2019-11" db="UniProtKB">
        <authorList>
            <consortium name="WormBaseParasite"/>
        </authorList>
    </citation>
    <scope>IDENTIFICATION</scope>
</reference>
<feature type="region of interest" description="Disordered" evidence="1">
    <location>
        <begin position="79"/>
        <end position="126"/>
    </location>
</feature>
<protein>
    <submittedName>
        <fullName evidence="2">Ovule protein</fullName>
    </submittedName>
</protein>
<sequence>GYCLPVIETTHSQLQYTKPSSNASSAFPVTGQQTGPREENVSLTRPTHHLPGNPKRRWKYTIVLINRCPLRLDILHDQSSPCPAKGPVTQPSLDGSTRTGAISGRQRGVATTEPKLKKLGETRSLM</sequence>
<evidence type="ECO:0000256" key="1">
    <source>
        <dbReference type="SAM" id="MobiDB-lite"/>
    </source>
</evidence>
<feature type="compositionally biased region" description="Basic and acidic residues" evidence="1">
    <location>
        <begin position="114"/>
        <end position="126"/>
    </location>
</feature>
<name>A0A5K3G1U8_MESCO</name>
<feature type="region of interest" description="Disordered" evidence="1">
    <location>
        <begin position="16"/>
        <end position="54"/>
    </location>
</feature>
<feature type="compositionally biased region" description="Polar residues" evidence="1">
    <location>
        <begin position="16"/>
        <end position="45"/>
    </location>
</feature>
<organism evidence="2">
    <name type="scientific">Mesocestoides corti</name>
    <name type="common">Flatworm</name>
    <dbReference type="NCBI Taxonomy" id="53468"/>
    <lineage>
        <taxon>Eukaryota</taxon>
        <taxon>Metazoa</taxon>
        <taxon>Spiralia</taxon>
        <taxon>Lophotrochozoa</taxon>
        <taxon>Platyhelminthes</taxon>
        <taxon>Cestoda</taxon>
        <taxon>Eucestoda</taxon>
        <taxon>Cyclophyllidea</taxon>
        <taxon>Mesocestoididae</taxon>
        <taxon>Mesocestoides</taxon>
    </lineage>
</organism>
<feature type="compositionally biased region" description="Polar residues" evidence="1">
    <location>
        <begin position="89"/>
        <end position="100"/>
    </location>
</feature>